<evidence type="ECO:0000259" key="1">
    <source>
        <dbReference type="Pfam" id="PF02492"/>
    </source>
</evidence>
<dbReference type="SUPFAM" id="SSF52540">
    <property type="entry name" value="P-loop containing nucleoside triphosphate hydrolases"/>
    <property type="match status" value="1"/>
</dbReference>
<dbReference type="EMBL" id="UOEP01000103">
    <property type="protein sequence ID" value="VAW19688.1"/>
    <property type="molecule type" value="Genomic_DNA"/>
</dbReference>
<organism evidence="2">
    <name type="scientific">hydrothermal vent metagenome</name>
    <dbReference type="NCBI Taxonomy" id="652676"/>
    <lineage>
        <taxon>unclassified sequences</taxon>
        <taxon>metagenomes</taxon>
        <taxon>ecological metagenomes</taxon>
    </lineage>
</organism>
<name>A0A3B0TP01_9ZZZZ</name>
<accession>A0A3B0TP01</accession>
<protein>
    <submittedName>
        <fullName evidence="2">Metal chaperone, involved in Zn homeostasis</fullName>
    </submittedName>
</protein>
<dbReference type="InterPro" id="IPR027417">
    <property type="entry name" value="P-loop_NTPase"/>
</dbReference>
<gene>
    <name evidence="2" type="ORF">MNBD_BACTEROID01-2285</name>
</gene>
<dbReference type="PANTHER" id="PTHR13748:SF62">
    <property type="entry name" value="COBW DOMAIN-CONTAINING PROTEIN"/>
    <property type="match status" value="1"/>
</dbReference>
<dbReference type="GO" id="GO:0005737">
    <property type="term" value="C:cytoplasm"/>
    <property type="evidence" value="ECO:0007669"/>
    <property type="project" value="TreeGrafter"/>
</dbReference>
<dbReference type="AlphaFoldDB" id="A0A3B0TP01"/>
<dbReference type="InterPro" id="IPR051316">
    <property type="entry name" value="Zinc-reg_GTPase_activator"/>
</dbReference>
<dbReference type="Pfam" id="PF02492">
    <property type="entry name" value="cobW"/>
    <property type="match status" value="1"/>
</dbReference>
<reference evidence="2" key="1">
    <citation type="submission" date="2018-06" db="EMBL/GenBank/DDBJ databases">
        <authorList>
            <person name="Zhirakovskaya E."/>
        </authorList>
    </citation>
    <scope>NUCLEOTIDE SEQUENCE</scope>
</reference>
<dbReference type="Gene3D" id="3.40.50.300">
    <property type="entry name" value="P-loop containing nucleotide triphosphate hydrolases"/>
    <property type="match status" value="1"/>
</dbReference>
<dbReference type="InterPro" id="IPR003495">
    <property type="entry name" value="CobW/HypB/UreG_nucleotide-bd"/>
</dbReference>
<feature type="domain" description="CobW/HypB/UreG nucleotide-binding" evidence="1">
    <location>
        <begin position="6"/>
        <end position="186"/>
    </location>
</feature>
<evidence type="ECO:0000313" key="2">
    <source>
        <dbReference type="EMBL" id="VAW19688.1"/>
    </source>
</evidence>
<proteinExistence type="predicted"/>
<dbReference type="PANTHER" id="PTHR13748">
    <property type="entry name" value="COBW-RELATED"/>
    <property type="match status" value="1"/>
</dbReference>
<sequence length="369" mass="39302">MITRLILVGGFLGAGKTTLLWEAAQRLARRGQRVGLITNDQAPELVDTAFLSRGDVKVAEVSGSCFCCNFQGLIDAMSNVSTEAGADVLIAEPVGSCTDLSATIVQPLKDLLGRELVVAPLSVLADPVRLTDILDGGTAGLHPSAAYIFRKQIEEADIIVVSKTDLLPLTGLEALKARVAQAYPDAGISMVSVKTGEGLDAWLDEVIVRSDAGQRLAEVDYDVYAEGEAVLGWLNATIALSGEATSWNVFAKSLLRGLSQRFDNMGAPVGHVKLMVEAGNSFLVGNLTGKSDTLSIRGLVRACSEARLIINARVQIPPEMLEEVVREVLASAGKGRIAATVVAWRCLSPGRPSPTHRYGHIVETKKEPY</sequence>